<feature type="domain" description="Gram-positive pilin subunit D1 N-terminal" evidence="3">
    <location>
        <begin position="62"/>
        <end position="191"/>
    </location>
</feature>
<feature type="chain" id="PRO_5047155942" evidence="2">
    <location>
        <begin position="31"/>
        <end position="502"/>
    </location>
</feature>
<dbReference type="Pfam" id="PF17802">
    <property type="entry name" value="SpaA"/>
    <property type="match status" value="1"/>
</dbReference>
<accession>A0ABY8VBP4</accession>
<name>A0ABY8VBP4_9CORY</name>
<dbReference type="InterPro" id="IPR032364">
    <property type="entry name" value="GramPos_pilinD1_N"/>
</dbReference>
<keyword evidence="1" id="KW-1133">Transmembrane helix</keyword>
<dbReference type="NCBIfam" id="NF033902">
    <property type="entry name" value="iso_D2_wall_anc"/>
    <property type="match status" value="1"/>
</dbReference>
<dbReference type="InterPro" id="IPR048052">
    <property type="entry name" value="FM1-like"/>
</dbReference>
<feature type="transmembrane region" description="Helical" evidence="1">
    <location>
        <begin position="475"/>
        <end position="495"/>
    </location>
</feature>
<gene>
    <name evidence="5" type="ORF">QP027_07090</name>
</gene>
<dbReference type="EMBL" id="CP126969">
    <property type="protein sequence ID" value="WIM66898.1"/>
    <property type="molecule type" value="Genomic_DNA"/>
</dbReference>
<dbReference type="InterPro" id="IPR013783">
    <property type="entry name" value="Ig-like_fold"/>
</dbReference>
<dbReference type="InterPro" id="IPR026466">
    <property type="entry name" value="Fim_isopep_form_D2_dom"/>
</dbReference>
<keyword evidence="1" id="KW-0812">Transmembrane</keyword>
<dbReference type="Gene3D" id="2.60.40.740">
    <property type="match status" value="1"/>
</dbReference>
<reference evidence="5 6" key="1">
    <citation type="submission" date="2023-05" db="EMBL/GenBank/DDBJ databases">
        <title>Corynebacterium suedekumii sp. nov. and Corynebacterium breve sp. nov. isolated from raw cow's milk.</title>
        <authorList>
            <person name="Baer M.K."/>
            <person name="Mehl L."/>
            <person name="Hellmuth R."/>
            <person name="Marke G."/>
            <person name="Lipski A."/>
        </authorList>
    </citation>
    <scope>NUCLEOTIDE SEQUENCE [LARGE SCALE GENOMIC DNA]</scope>
    <source>
        <strain evidence="5 6">R4</strain>
    </source>
</reference>
<feature type="domain" description="SpaA-like prealbumin fold" evidence="4">
    <location>
        <begin position="346"/>
        <end position="456"/>
    </location>
</feature>
<evidence type="ECO:0000256" key="1">
    <source>
        <dbReference type="SAM" id="Phobius"/>
    </source>
</evidence>
<evidence type="ECO:0000256" key="2">
    <source>
        <dbReference type="SAM" id="SignalP"/>
    </source>
</evidence>
<sequence>MATISFKRTAAFVAAFGIALAPATAGIALAQTVTNVPVDLGGIDANASGTLTVVKKKLASDETPGEIASGETMEGTPGTLLPGVTFTVQPVTGVDLSTNAGWEAASKIANGSPTDPDLALGAATSATTNEQGEAKFTDLPVGLYLVTETEVPEGVVPSGPFFVFLPMTSAASDATSETTWNYNPIVYPKNTESNVTKEVQDADQNVGDSITYTITSDIPALAGDTTISKYEVYDDLDEEQLTTTADQITVGLTDGTTFVQGTDYTVAVDPVTQAVSIEFTEQGRIALTDAKKADAAVQVVTTIEAAVGEIGTTDGVVVNEAKTVTNNGGGGGDTTTPSNEVKTTWGKLIVNKTNEDGEKLEGATFELYRCSAGGVLEDSNTETPEIDPLTVNGETAWTTDAEGAITVDGLHVTDIENNDDAIEKNYCLVETQAPAGYAKLVDPIPFQLTGEANVTYTADVLNVDDDDFLPSTGGMGVGLIIAVGAGLIGAGAYAARRNSQTA</sequence>
<dbReference type="NCBIfam" id="TIGR04226">
    <property type="entry name" value="RrgB_K2N_iso_D2"/>
    <property type="match status" value="1"/>
</dbReference>
<evidence type="ECO:0000259" key="4">
    <source>
        <dbReference type="Pfam" id="PF17802"/>
    </source>
</evidence>
<keyword evidence="1" id="KW-0472">Membrane</keyword>
<evidence type="ECO:0000259" key="3">
    <source>
        <dbReference type="Pfam" id="PF16555"/>
    </source>
</evidence>
<protein>
    <submittedName>
        <fullName evidence="5">SpaH/EbpB family LPXTG-anchored major pilin</fullName>
    </submittedName>
</protein>
<organism evidence="5 6">
    <name type="scientific">Corynebacterium breve</name>
    <dbReference type="NCBI Taxonomy" id="3049799"/>
    <lineage>
        <taxon>Bacteria</taxon>
        <taxon>Bacillati</taxon>
        <taxon>Actinomycetota</taxon>
        <taxon>Actinomycetes</taxon>
        <taxon>Mycobacteriales</taxon>
        <taxon>Corynebacteriaceae</taxon>
        <taxon>Corynebacterium</taxon>
    </lineage>
</organism>
<dbReference type="InterPro" id="IPR041033">
    <property type="entry name" value="SpaA_PFL_dom_1"/>
</dbReference>
<evidence type="ECO:0000313" key="6">
    <source>
        <dbReference type="Proteomes" id="UP001225598"/>
    </source>
</evidence>
<dbReference type="RefSeq" id="WP_284823615.1">
    <property type="nucleotide sequence ID" value="NZ_CP126969.1"/>
</dbReference>
<dbReference type="Gene3D" id="2.60.40.10">
    <property type="entry name" value="Immunoglobulins"/>
    <property type="match status" value="2"/>
</dbReference>
<dbReference type="Pfam" id="PF16555">
    <property type="entry name" value="GramPos_pilinD1"/>
    <property type="match status" value="1"/>
</dbReference>
<keyword evidence="6" id="KW-1185">Reference proteome</keyword>
<dbReference type="NCBIfam" id="TIGR01167">
    <property type="entry name" value="LPXTG_anchor"/>
    <property type="match status" value="1"/>
</dbReference>
<feature type="signal peptide" evidence="2">
    <location>
        <begin position="1"/>
        <end position="30"/>
    </location>
</feature>
<evidence type="ECO:0000313" key="5">
    <source>
        <dbReference type="EMBL" id="WIM66898.1"/>
    </source>
</evidence>
<dbReference type="Proteomes" id="UP001225598">
    <property type="component" value="Chromosome"/>
</dbReference>
<proteinExistence type="predicted"/>
<keyword evidence="2" id="KW-0732">Signal</keyword>